<sequence>MVKFTLSAITGLAAMAAAQETSPSTIPQLTQDLALSQMCPITGKVNFVNNCPFDLHIWRYDSSVDKAAVLSAKNTFSEPIRQDFRSGLLGYKVATDGRAVHDGYTWLNLNYRFDVTKNHANGLASVGTGFTNPLEGYSYGTSVSLGPNCKELHSSENGTLKMKSVECDEPTFKGQVDYEFCT</sequence>
<accession>A0A179G7T8</accession>
<dbReference type="GeneID" id="28854807"/>
<gene>
    <name evidence="2" type="ORF">VFPPC_13036</name>
</gene>
<keyword evidence="1" id="KW-0732">Signal</keyword>
<protein>
    <submittedName>
        <fullName evidence="2">Uncharacterized protein</fullName>
    </submittedName>
</protein>
<dbReference type="AlphaFoldDB" id="A0A179G7T8"/>
<keyword evidence="3" id="KW-1185">Reference proteome</keyword>
<feature type="signal peptide" evidence="1">
    <location>
        <begin position="1"/>
        <end position="18"/>
    </location>
</feature>
<dbReference type="Proteomes" id="UP000078397">
    <property type="component" value="Unassembled WGS sequence"/>
</dbReference>
<organism evidence="2 3">
    <name type="scientific">Pochonia chlamydosporia 170</name>
    <dbReference type="NCBI Taxonomy" id="1380566"/>
    <lineage>
        <taxon>Eukaryota</taxon>
        <taxon>Fungi</taxon>
        <taxon>Dikarya</taxon>
        <taxon>Ascomycota</taxon>
        <taxon>Pezizomycotina</taxon>
        <taxon>Sordariomycetes</taxon>
        <taxon>Hypocreomycetidae</taxon>
        <taxon>Hypocreales</taxon>
        <taxon>Clavicipitaceae</taxon>
        <taxon>Pochonia</taxon>
    </lineage>
</organism>
<comment type="caution">
    <text evidence="2">The sequence shown here is derived from an EMBL/GenBank/DDBJ whole genome shotgun (WGS) entry which is preliminary data.</text>
</comment>
<evidence type="ECO:0000313" key="2">
    <source>
        <dbReference type="EMBL" id="OAQ73598.1"/>
    </source>
</evidence>
<dbReference type="KEGG" id="pchm:VFPPC_13036"/>
<evidence type="ECO:0000313" key="3">
    <source>
        <dbReference type="Proteomes" id="UP000078397"/>
    </source>
</evidence>
<dbReference type="RefSeq" id="XP_018149681.1">
    <property type="nucleotide sequence ID" value="XM_018290813.1"/>
</dbReference>
<dbReference type="EMBL" id="LSBJ02000001">
    <property type="protein sequence ID" value="OAQ73598.1"/>
    <property type="molecule type" value="Genomic_DNA"/>
</dbReference>
<dbReference type="InterPro" id="IPR006771">
    <property type="entry name" value="CetA-like"/>
</dbReference>
<feature type="chain" id="PRO_5008102394" evidence="1">
    <location>
        <begin position="19"/>
        <end position="182"/>
    </location>
</feature>
<reference evidence="2 3" key="1">
    <citation type="journal article" date="2016" name="PLoS Pathog.">
        <title>Biosynthesis of antibiotic leucinostatins in bio-control fungus Purpureocillium lilacinum and their inhibition on phytophthora revealed by genome mining.</title>
        <authorList>
            <person name="Wang G."/>
            <person name="Liu Z."/>
            <person name="Lin R."/>
            <person name="Li E."/>
            <person name="Mao Z."/>
            <person name="Ling J."/>
            <person name="Yang Y."/>
            <person name="Yin W.B."/>
            <person name="Xie B."/>
        </authorList>
    </citation>
    <scope>NUCLEOTIDE SEQUENCE [LARGE SCALE GENOMIC DNA]</scope>
    <source>
        <strain evidence="2">170</strain>
    </source>
</reference>
<evidence type="ECO:0000256" key="1">
    <source>
        <dbReference type="SAM" id="SignalP"/>
    </source>
</evidence>
<proteinExistence type="predicted"/>
<name>A0A179G7T8_METCM</name>
<dbReference type="Pfam" id="PF04681">
    <property type="entry name" value="Bys1"/>
    <property type="match status" value="1"/>
</dbReference>